<proteinExistence type="predicted"/>
<gene>
    <name evidence="1" type="ORF">Pint_13362</name>
</gene>
<evidence type="ECO:0000313" key="2">
    <source>
        <dbReference type="Proteomes" id="UP001163603"/>
    </source>
</evidence>
<organism evidence="1 2">
    <name type="scientific">Pistacia integerrima</name>
    <dbReference type="NCBI Taxonomy" id="434235"/>
    <lineage>
        <taxon>Eukaryota</taxon>
        <taxon>Viridiplantae</taxon>
        <taxon>Streptophyta</taxon>
        <taxon>Embryophyta</taxon>
        <taxon>Tracheophyta</taxon>
        <taxon>Spermatophyta</taxon>
        <taxon>Magnoliopsida</taxon>
        <taxon>eudicotyledons</taxon>
        <taxon>Gunneridae</taxon>
        <taxon>Pentapetalae</taxon>
        <taxon>rosids</taxon>
        <taxon>malvids</taxon>
        <taxon>Sapindales</taxon>
        <taxon>Anacardiaceae</taxon>
        <taxon>Pistacia</taxon>
    </lineage>
</organism>
<keyword evidence="2" id="KW-1185">Reference proteome</keyword>
<name>A0ACC0Y7V7_9ROSI</name>
<sequence length="373" mass="41995">MVSLASLQRAGNSIIVSSPFNSKIYHPFSSHSLTLKTPTSSKPLCAYANPNPKVYRRPSVNTHVDKQRSKTNNIQIMNDPLPGNSERENLDVDLMSLCKEGKVKEAIEYMGRGVFAGYDVFSELLDSCVNLSSLEMGGRVHYLLGKSPFSNDTALNNKLIEMYGRCNNIKGARKVFDQMREKDLSSWHMMVNAYAVDGEGQNGLLLFEQMRKLDLLPSEETFVVVLAACASAGAVKEGFMYFELMESEYRIVPKIEHYLGVIDILGRAGHLNEAEEFIEKMPSEPTAEVWEALRDFAQIHGDVELEDHAEELLVDLDPSKATVNKISLPPRKKQFATNMLEEKNRFCTAHSKNLMRWYTTISTTEPLRTDMAP</sequence>
<reference evidence="2" key="1">
    <citation type="journal article" date="2023" name="G3 (Bethesda)">
        <title>Genome assembly and association tests identify interacting loci associated with vigor, precocity, and sex in interspecific pistachio rootstocks.</title>
        <authorList>
            <person name="Palmer W."/>
            <person name="Jacygrad E."/>
            <person name="Sagayaradj S."/>
            <person name="Cavanaugh K."/>
            <person name="Han R."/>
            <person name="Bertier L."/>
            <person name="Beede B."/>
            <person name="Kafkas S."/>
            <person name="Golino D."/>
            <person name="Preece J."/>
            <person name="Michelmore R."/>
        </authorList>
    </citation>
    <scope>NUCLEOTIDE SEQUENCE [LARGE SCALE GENOMIC DNA]</scope>
</reference>
<dbReference type="Proteomes" id="UP001163603">
    <property type="component" value="Chromosome 8"/>
</dbReference>
<dbReference type="EMBL" id="CM047743">
    <property type="protein sequence ID" value="KAJ0031365.1"/>
    <property type="molecule type" value="Genomic_DNA"/>
</dbReference>
<comment type="caution">
    <text evidence="1">The sequence shown here is derived from an EMBL/GenBank/DDBJ whole genome shotgun (WGS) entry which is preliminary data.</text>
</comment>
<protein>
    <submittedName>
        <fullName evidence="1">Uncharacterized protein</fullName>
    </submittedName>
</protein>
<accession>A0ACC0Y7V7</accession>
<evidence type="ECO:0000313" key="1">
    <source>
        <dbReference type="EMBL" id="KAJ0031365.1"/>
    </source>
</evidence>